<dbReference type="PANTHER" id="PTHR11264:SF0">
    <property type="entry name" value="URACIL-DNA GLYCOSYLASE"/>
    <property type="match status" value="1"/>
</dbReference>
<evidence type="ECO:0000256" key="9">
    <source>
        <dbReference type="HAMAP-Rule" id="MF_00148"/>
    </source>
</evidence>
<dbReference type="InterPro" id="IPR036895">
    <property type="entry name" value="Uracil-DNA_glycosylase-like_sf"/>
</dbReference>
<dbReference type="EC" id="3.2.2.27" evidence="4 9"/>
<dbReference type="NCBIfam" id="NF003592">
    <property type="entry name" value="PRK05254.1-5"/>
    <property type="match status" value="1"/>
</dbReference>
<proteinExistence type="inferred from homology"/>
<feature type="domain" description="Uracil-DNA glycosylase-like" evidence="12">
    <location>
        <begin position="49"/>
        <end position="209"/>
    </location>
</feature>
<dbReference type="GO" id="GO:0005737">
    <property type="term" value="C:cytoplasm"/>
    <property type="evidence" value="ECO:0007669"/>
    <property type="project" value="UniProtKB-SubCell"/>
</dbReference>
<evidence type="ECO:0000256" key="5">
    <source>
        <dbReference type="ARBA" id="ARBA00018429"/>
    </source>
</evidence>
<name>A0A919YNM5_9BACL</name>
<reference evidence="13" key="1">
    <citation type="submission" date="2021-03" db="EMBL/GenBank/DDBJ databases">
        <title>Antimicrobial resistance genes in bacteria isolated from Japanese honey, and their potential for conferring macrolide and lincosamide resistance in the American foulbrood pathogen Paenibacillus larvae.</title>
        <authorList>
            <person name="Okamoto M."/>
            <person name="Kumagai M."/>
            <person name="Kanamori H."/>
            <person name="Takamatsu D."/>
        </authorList>
    </citation>
    <scope>NUCLEOTIDE SEQUENCE</scope>
    <source>
        <strain evidence="13">J40TS1</strain>
    </source>
</reference>
<evidence type="ECO:0000313" key="14">
    <source>
        <dbReference type="Proteomes" id="UP000683139"/>
    </source>
</evidence>
<evidence type="ECO:0000256" key="3">
    <source>
        <dbReference type="ARBA" id="ARBA00008184"/>
    </source>
</evidence>
<evidence type="ECO:0000256" key="6">
    <source>
        <dbReference type="ARBA" id="ARBA00022763"/>
    </source>
</evidence>
<evidence type="ECO:0000256" key="4">
    <source>
        <dbReference type="ARBA" id="ARBA00012030"/>
    </source>
</evidence>
<evidence type="ECO:0000256" key="7">
    <source>
        <dbReference type="ARBA" id="ARBA00022801"/>
    </source>
</evidence>
<dbReference type="Proteomes" id="UP000683139">
    <property type="component" value="Unassembled WGS sequence"/>
</dbReference>
<dbReference type="PANTHER" id="PTHR11264">
    <property type="entry name" value="URACIL-DNA GLYCOSYLASE"/>
    <property type="match status" value="1"/>
</dbReference>
<dbReference type="SMART" id="SM00986">
    <property type="entry name" value="UDG"/>
    <property type="match status" value="1"/>
</dbReference>
<comment type="caution">
    <text evidence="13">The sequence shown here is derived from an EMBL/GenBank/DDBJ whole genome shotgun (WGS) entry which is preliminary data.</text>
</comment>
<dbReference type="SMART" id="SM00987">
    <property type="entry name" value="UreE_C"/>
    <property type="match status" value="1"/>
</dbReference>
<dbReference type="SUPFAM" id="SSF52141">
    <property type="entry name" value="Uracil-DNA glycosylase-like"/>
    <property type="match status" value="1"/>
</dbReference>
<comment type="catalytic activity">
    <reaction evidence="1 9 11">
        <text>Hydrolyzes single-stranded DNA or mismatched double-stranded DNA and polynucleotides, releasing free uracil.</text>
        <dbReference type="EC" id="3.2.2.27"/>
    </reaction>
</comment>
<dbReference type="Gene3D" id="3.40.470.10">
    <property type="entry name" value="Uracil-DNA glycosylase-like domain"/>
    <property type="match status" value="1"/>
</dbReference>
<dbReference type="RefSeq" id="WP_213516287.1">
    <property type="nucleotide sequence ID" value="NZ_BOSE01000005.1"/>
</dbReference>
<evidence type="ECO:0000313" key="13">
    <source>
        <dbReference type="EMBL" id="GIP17203.1"/>
    </source>
</evidence>
<organism evidence="13 14">
    <name type="scientific">Paenibacillus montaniterrae</name>
    <dbReference type="NCBI Taxonomy" id="429341"/>
    <lineage>
        <taxon>Bacteria</taxon>
        <taxon>Bacillati</taxon>
        <taxon>Bacillota</taxon>
        <taxon>Bacilli</taxon>
        <taxon>Bacillales</taxon>
        <taxon>Paenibacillaceae</taxon>
        <taxon>Paenibacillus</taxon>
    </lineage>
</organism>
<protein>
    <recommendedName>
        <fullName evidence="5 9">Uracil-DNA glycosylase</fullName>
        <shortName evidence="9">UDG</shortName>
        <ecNumber evidence="4 9">3.2.2.27</ecNumber>
    </recommendedName>
</protein>
<dbReference type="CDD" id="cd10027">
    <property type="entry name" value="UDG-F1-like"/>
    <property type="match status" value="1"/>
</dbReference>
<dbReference type="FunFam" id="3.40.470.10:FF:000001">
    <property type="entry name" value="Uracil-DNA glycosylase"/>
    <property type="match status" value="1"/>
</dbReference>
<dbReference type="NCBIfam" id="TIGR00628">
    <property type="entry name" value="ung"/>
    <property type="match status" value="1"/>
</dbReference>
<comment type="similarity">
    <text evidence="3 9 11">Belongs to the uracil-DNA glycosylase (UDG) superfamily. UNG family.</text>
</comment>
<feature type="active site" description="Proton acceptor" evidence="9 10">
    <location>
        <position position="64"/>
    </location>
</feature>
<gene>
    <name evidence="9 13" type="primary">ung</name>
    <name evidence="13" type="ORF">J40TS1_28450</name>
</gene>
<keyword evidence="7 9" id="KW-0378">Hydrolase</keyword>
<keyword evidence="14" id="KW-1185">Reference proteome</keyword>
<accession>A0A919YNM5</accession>
<keyword evidence="6 9" id="KW-0227">DNA damage</keyword>
<evidence type="ECO:0000259" key="12">
    <source>
        <dbReference type="SMART" id="SM00986"/>
    </source>
</evidence>
<keyword evidence="9" id="KW-0963">Cytoplasm</keyword>
<evidence type="ECO:0000256" key="2">
    <source>
        <dbReference type="ARBA" id="ARBA00002631"/>
    </source>
</evidence>
<dbReference type="GO" id="GO:0004844">
    <property type="term" value="F:uracil DNA N-glycosylase activity"/>
    <property type="evidence" value="ECO:0007669"/>
    <property type="project" value="UniProtKB-UniRule"/>
</dbReference>
<evidence type="ECO:0000256" key="10">
    <source>
        <dbReference type="PROSITE-ProRule" id="PRU10072"/>
    </source>
</evidence>
<dbReference type="NCBIfam" id="NF003589">
    <property type="entry name" value="PRK05254.1-2"/>
    <property type="match status" value="1"/>
</dbReference>
<dbReference type="InterPro" id="IPR002043">
    <property type="entry name" value="UDG_fam1"/>
</dbReference>
<dbReference type="NCBIfam" id="NF003591">
    <property type="entry name" value="PRK05254.1-4"/>
    <property type="match status" value="1"/>
</dbReference>
<keyword evidence="8 9" id="KW-0234">DNA repair</keyword>
<evidence type="ECO:0000256" key="11">
    <source>
        <dbReference type="RuleBase" id="RU003780"/>
    </source>
</evidence>
<dbReference type="PROSITE" id="PS00130">
    <property type="entry name" value="U_DNA_GLYCOSYLASE"/>
    <property type="match status" value="1"/>
</dbReference>
<dbReference type="InterPro" id="IPR005122">
    <property type="entry name" value="Uracil-DNA_glycosylase-like"/>
</dbReference>
<dbReference type="NCBIfam" id="NF003588">
    <property type="entry name" value="PRK05254.1-1"/>
    <property type="match status" value="1"/>
</dbReference>
<dbReference type="GO" id="GO:0097510">
    <property type="term" value="P:base-excision repair, AP site formation via deaminated base removal"/>
    <property type="evidence" value="ECO:0007669"/>
    <property type="project" value="TreeGrafter"/>
</dbReference>
<dbReference type="AlphaFoldDB" id="A0A919YNM5"/>
<evidence type="ECO:0000256" key="8">
    <source>
        <dbReference type="ARBA" id="ARBA00023204"/>
    </source>
</evidence>
<comment type="function">
    <text evidence="2 9 11">Excises uracil residues from the DNA which can arise as a result of misincorporation of dUMP residues by DNA polymerase or due to deamination of cytosine.</text>
</comment>
<dbReference type="Pfam" id="PF03167">
    <property type="entry name" value="UDG"/>
    <property type="match status" value="1"/>
</dbReference>
<sequence>MKILQNDWAHYLEAEFEKDYYIKLRQALKQEYSRATVYPDMYHIFNALHMTPYAETKVLILGQDPYHGPGQAHGLSFSVQEGVPFPPSLRNMLKELQDDLGIPLPKHGCLEKWAKQGVLLLNSVLTVRQGEPNSHRMLGWELFTDRVIEVLNEREQPIVFILWGRHAQDKLRMIDRDRHFVLMSPHPSPLSASRGFFGSRPYSKTNEFLRSIGQQEIDWAL</sequence>
<dbReference type="EMBL" id="BOSE01000005">
    <property type="protein sequence ID" value="GIP17203.1"/>
    <property type="molecule type" value="Genomic_DNA"/>
</dbReference>
<comment type="subcellular location">
    <subcellularLocation>
        <location evidence="9">Cytoplasm</location>
    </subcellularLocation>
</comment>
<dbReference type="HAMAP" id="MF_00148">
    <property type="entry name" value="UDG"/>
    <property type="match status" value="1"/>
</dbReference>
<evidence type="ECO:0000256" key="1">
    <source>
        <dbReference type="ARBA" id="ARBA00001400"/>
    </source>
</evidence>
<dbReference type="InterPro" id="IPR018085">
    <property type="entry name" value="Ura-DNA_Glyclase_AS"/>
</dbReference>